<dbReference type="Proteomes" id="UP000637906">
    <property type="component" value="Unassembled WGS sequence"/>
</dbReference>
<dbReference type="InterPro" id="IPR013126">
    <property type="entry name" value="Hsp_70_fam"/>
</dbReference>
<dbReference type="SUPFAM" id="SSF100920">
    <property type="entry name" value="Heat shock protein 70kD (HSP70), peptide-binding domain"/>
    <property type="match status" value="1"/>
</dbReference>
<dbReference type="PRINTS" id="PR00301">
    <property type="entry name" value="HEATSHOCK70"/>
</dbReference>
<dbReference type="PROSITE" id="PS00329">
    <property type="entry name" value="HSP70_2"/>
    <property type="match status" value="1"/>
</dbReference>
<accession>A0A8J3MLS1</accession>
<evidence type="ECO:0000256" key="4">
    <source>
        <dbReference type="RuleBase" id="RU003322"/>
    </source>
</evidence>
<organism evidence="5 6">
    <name type="scientific">Candidatus Mesenet longicola</name>
    <dbReference type="NCBI Taxonomy" id="1892558"/>
    <lineage>
        <taxon>Bacteria</taxon>
        <taxon>Pseudomonadati</taxon>
        <taxon>Pseudomonadota</taxon>
        <taxon>Alphaproteobacteria</taxon>
        <taxon>Rickettsiales</taxon>
        <taxon>Anaplasmataceae</taxon>
        <taxon>Candidatus Mesenet</taxon>
    </lineage>
</organism>
<dbReference type="Pfam" id="PF00012">
    <property type="entry name" value="HSP70"/>
    <property type="match status" value="1"/>
</dbReference>
<dbReference type="GO" id="GO:0005524">
    <property type="term" value="F:ATP binding"/>
    <property type="evidence" value="ECO:0007669"/>
    <property type="project" value="UniProtKB-KW"/>
</dbReference>
<name>A0A8J3MLS1_9RICK</name>
<keyword evidence="6" id="KW-1185">Reference proteome</keyword>
<dbReference type="EMBL" id="BNGU01000005">
    <property type="protein sequence ID" value="GHM59224.1"/>
    <property type="molecule type" value="Genomic_DNA"/>
</dbReference>
<dbReference type="NCBIfam" id="NF003520">
    <property type="entry name" value="PRK05183.1"/>
    <property type="match status" value="1"/>
</dbReference>
<comment type="caution">
    <text evidence="5">The sequence shown here is derived from an EMBL/GenBank/DDBJ whole genome shotgun (WGS) entry which is preliminary data.</text>
</comment>
<proteinExistence type="inferred from homology"/>
<protein>
    <submittedName>
        <fullName evidence="5">Chaperone protein HscA</fullName>
    </submittedName>
</protein>
<keyword evidence="3 4" id="KW-0067">ATP-binding</keyword>
<dbReference type="InterPro" id="IPR018181">
    <property type="entry name" value="Heat_shock_70_CS"/>
</dbReference>
<dbReference type="InterPro" id="IPR029047">
    <property type="entry name" value="HSP70_peptide-bd_sf"/>
</dbReference>
<dbReference type="Gene3D" id="3.90.640.10">
    <property type="entry name" value="Actin, Chain A, domain 4"/>
    <property type="match status" value="1"/>
</dbReference>
<dbReference type="SUPFAM" id="SSF53067">
    <property type="entry name" value="Actin-like ATPase domain"/>
    <property type="match status" value="2"/>
</dbReference>
<dbReference type="AlphaFoldDB" id="A0A8J3MLS1"/>
<dbReference type="GO" id="GO:0140662">
    <property type="term" value="F:ATP-dependent protein folding chaperone"/>
    <property type="evidence" value="ECO:0007669"/>
    <property type="project" value="InterPro"/>
</dbReference>
<evidence type="ECO:0000256" key="1">
    <source>
        <dbReference type="ARBA" id="ARBA00007381"/>
    </source>
</evidence>
<sequence length="606" mass="66664">MELIQISDPHAPVAFGIDFGTTNSLIAAVDKDNNVCIFKDERGEELLRSAVSYYDGAIEVGSKLDANAIYSIKRLLGKGPDDIKEIIDKIRFNYEISSHNGTVKIDLGDGKYLSPVKIAADIIKALCRRVENAKGYKVSKAVITVPAYFDDAARNAVKFAAQLAGIEVLRLINEPTAAALAYGVDKQNEGEIYAVYDLGGGTFDISILKLHKEKVFQVLAVGGDVCLGGDDFDALLVEYILGMYNHIKLNTAQKNRLITEVRAAKEFLSVHEKGVFSFNVDENSFKCEITKSEFEALISGLVDKTINITIDTIRDANLSIEDVKGIILVGGSTKVPLVQNTLTKVFPNKLLNDINPEKAVVVGAARQAHYLTSNSQNKGLLIDVLPLSLGIETMGGIVEKIIQRNTPLPVSETQEFTTYVDGQTAMTIHVLQGEREMVEQNKSLAKFELRGIPPLPAGRAKVKVEFKVDTDGILHVAAVESTTGIKQEVTVNSNFGLTQKEIEDIVTASVENFSDDIEKRSLAEAKINNKHFIEIIDAAMKNYEIKDHELQKALDYAKETLLESNLNEVNNAITRLKAETPKLLQKVTDKNLHSAIIDYQLKDTKK</sequence>
<dbReference type="PANTHER" id="PTHR19375">
    <property type="entry name" value="HEAT SHOCK PROTEIN 70KDA"/>
    <property type="match status" value="1"/>
</dbReference>
<dbReference type="Gene3D" id="2.60.34.10">
    <property type="entry name" value="Substrate Binding Domain Of DNAk, Chain A, domain 1"/>
    <property type="match status" value="1"/>
</dbReference>
<dbReference type="Gene3D" id="3.30.420.40">
    <property type="match status" value="2"/>
</dbReference>
<gene>
    <name evidence="5" type="primary">hscA</name>
    <name evidence="5" type="ORF">sL5_02170</name>
</gene>
<keyword evidence="2 4" id="KW-0547">Nucleotide-binding</keyword>
<evidence type="ECO:0000256" key="2">
    <source>
        <dbReference type="ARBA" id="ARBA00022741"/>
    </source>
</evidence>
<evidence type="ECO:0000313" key="6">
    <source>
        <dbReference type="Proteomes" id="UP000637906"/>
    </source>
</evidence>
<evidence type="ECO:0000313" key="5">
    <source>
        <dbReference type="EMBL" id="GHM59224.1"/>
    </source>
</evidence>
<dbReference type="InterPro" id="IPR043129">
    <property type="entry name" value="ATPase_NBD"/>
</dbReference>
<comment type="similarity">
    <text evidence="1 4">Belongs to the heat shock protein 70 family.</text>
</comment>
<reference evidence="5 6" key="1">
    <citation type="journal article" date="2021" name="Microb. Ecol.">
        <title>Candidatus Mesenet longicola: Novel Endosymbionts of Brontispa longissima that Induce Cytoplasmic Incompatibility.</title>
        <authorList>
            <person name="Takano S."/>
            <person name="Gotoh Y."/>
            <person name="Hayashi T."/>
        </authorList>
    </citation>
    <scope>NUCLEOTIDE SEQUENCE [LARGE SCALE GENOMIC DNA]</scope>
    <source>
        <strain evidence="5">L5</strain>
    </source>
</reference>
<evidence type="ECO:0000256" key="3">
    <source>
        <dbReference type="ARBA" id="ARBA00022840"/>
    </source>
</evidence>
<dbReference type="InterPro" id="IPR029048">
    <property type="entry name" value="HSP70_C_sf"/>
</dbReference>
<dbReference type="SUPFAM" id="SSF100934">
    <property type="entry name" value="Heat shock protein 70kD (HSP70), C-terminal subdomain"/>
    <property type="match status" value="1"/>
</dbReference>